<dbReference type="InterPro" id="IPR000488">
    <property type="entry name" value="Death_dom"/>
</dbReference>
<dbReference type="SMART" id="SM00248">
    <property type="entry name" value="ANK"/>
    <property type="match status" value="5"/>
</dbReference>
<dbReference type="InterPro" id="IPR002110">
    <property type="entry name" value="Ankyrin_rpt"/>
</dbReference>
<feature type="repeat" description="ANK" evidence="3">
    <location>
        <begin position="322"/>
        <end position="354"/>
    </location>
</feature>
<feature type="repeat" description="ANK" evidence="3">
    <location>
        <begin position="289"/>
        <end position="321"/>
    </location>
</feature>
<evidence type="ECO:0000313" key="5">
    <source>
        <dbReference type="Proteomes" id="UP000050640"/>
    </source>
</evidence>
<dbReference type="SUPFAM" id="SSF47986">
    <property type="entry name" value="DEATH domain"/>
    <property type="match status" value="1"/>
</dbReference>
<accession>A0A0R3S6L9</accession>
<feature type="domain" description="Death" evidence="4">
    <location>
        <begin position="453"/>
        <end position="542"/>
    </location>
</feature>
<keyword evidence="1" id="KW-0677">Repeat</keyword>
<dbReference type="InterPro" id="IPR011029">
    <property type="entry name" value="DEATH-like_dom_sf"/>
</dbReference>
<dbReference type="Gene3D" id="1.25.40.20">
    <property type="entry name" value="Ankyrin repeat-containing domain"/>
    <property type="match status" value="2"/>
</dbReference>
<dbReference type="PROSITE" id="PS50297">
    <property type="entry name" value="ANK_REP_REGION"/>
    <property type="match status" value="3"/>
</dbReference>
<dbReference type="Pfam" id="PF00531">
    <property type="entry name" value="Death"/>
    <property type="match status" value="1"/>
</dbReference>
<dbReference type="Pfam" id="PF12796">
    <property type="entry name" value="Ank_2"/>
    <property type="match status" value="2"/>
</dbReference>
<dbReference type="AlphaFoldDB" id="A0A0R3S6L9"/>
<keyword evidence="5" id="KW-1185">Reference proteome</keyword>
<dbReference type="CDD" id="cd08310">
    <property type="entry name" value="Death_NFkB-like"/>
    <property type="match status" value="1"/>
</dbReference>
<sequence>MVEAATPCASSVIVSDIMHRNSAQLKVIEVSHNIVRNTKETIWLLLSKPVVDVNIFVDIGNRMLPVERLKIYDKLVIFSLPNLVIPEKIDKTSSAGDCFKIFLRSDAQQLELPVQLHVSDTSNISDTAEIVDKEALITSLFEFAAEGEPLALVKPLIPLLGTSDNDGCNALHVAARNKQNFALKTMLSVLCECSSEAERQEILNAPNSRGQTALHCAVRAGDPDCVHYLISAGAKRNVVDNNLDTVAHYLGEAYNDAIYKEILETSSSEEVESGSDIVRENILAKKNTSGYTPAHIAVKKLKLSLLEALIEAGAPVDIPDNNGETPLLTALYMDDIDTVSLLTQHNCNVNVMSNNGDTPLKVACRKKNLVMIGRLLDAGSTTDSLGTGDERPVEADDEDVQRILNGERIEASNMYAENGLEEEQGNNELQSEESVSTAASTDVATSYRLRKLKDDVSCLDYLTRLRLSKILDVEDKWTVLADHLGCGHMVEFIRVCLDDSSSPTMMLLDQYEQVPNANLSTVTQSLEDMGETLGVRLIQAGNEQQ</sequence>
<dbReference type="SMART" id="SM00005">
    <property type="entry name" value="DEATH"/>
    <property type="match status" value="1"/>
</dbReference>
<feature type="repeat" description="ANK" evidence="3">
    <location>
        <begin position="355"/>
        <end position="387"/>
    </location>
</feature>
<evidence type="ECO:0000313" key="6">
    <source>
        <dbReference type="WBParaSite" id="EEL_0001044101-mRNA-1"/>
    </source>
</evidence>
<dbReference type="PROSITE" id="PS50088">
    <property type="entry name" value="ANK_REPEAT"/>
    <property type="match status" value="4"/>
</dbReference>
<dbReference type="STRING" id="1147741.A0A0R3S6L9"/>
<evidence type="ECO:0000256" key="1">
    <source>
        <dbReference type="ARBA" id="ARBA00022737"/>
    </source>
</evidence>
<dbReference type="InterPro" id="IPR036770">
    <property type="entry name" value="Ankyrin_rpt-contain_sf"/>
</dbReference>
<reference evidence="6" key="1">
    <citation type="submission" date="2017-02" db="UniProtKB">
        <authorList>
            <consortium name="WormBaseParasite"/>
        </authorList>
    </citation>
    <scope>IDENTIFICATION</scope>
</reference>
<keyword evidence="2 3" id="KW-0040">ANK repeat</keyword>
<dbReference type="WBParaSite" id="EEL_0001044101-mRNA-1">
    <property type="protein sequence ID" value="EEL_0001044101-mRNA-1"/>
    <property type="gene ID" value="EEL_0001044101"/>
</dbReference>
<dbReference type="GO" id="GO:0051059">
    <property type="term" value="F:NF-kappaB binding"/>
    <property type="evidence" value="ECO:0007669"/>
    <property type="project" value="TreeGrafter"/>
</dbReference>
<dbReference type="GO" id="GO:0005829">
    <property type="term" value="C:cytosol"/>
    <property type="evidence" value="ECO:0007669"/>
    <property type="project" value="TreeGrafter"/>
</dbReference>
<dbReference type="SUPFAM" id="SSF48403">
    <property type="entry name" value="Ankyrin repeat"/>
    <property type="match status" value="1"/>
</dbReference>
<dbReference type="PANTHER" id="PTHR46680">
    <property type="entry name" value="NF-KAPPA-B INHIBITOR ALPHA"/>
    <property type="match status" value="1"/>
</dbReference>
<evidence type="ECO:0000259" key="4">
    <source>
        <dbReference type="SMART" id="SM00005"/>
    </source>
</evidence>
<dbReference type="Gene3D" id="1.10.533.10">
    <property type="entry name" value="Death Domain, Fas"/>
    <property type="match status" value="1"/>
</dbReference>
<evidence type="ECO:0000256" key="3">
    <source>
        <dbReference type="PROSITE-ProRule" id="PRU00023"/>
    </source>
</evidence>
<protein>
    <submittedName>
        <fullName evidence="6">ANK_REP_REGION domain-containing protein</fullName>
    </submittedName>
</protein>
<dbReference type="GO" id="GO:0007165">
    <property type="term" value="P:signal transduction"/>
    <property type="evidence" value="ECO:0007669"/>
    <property type="project" value="InterPro"/>
</dbReference>
<dbReference type="PANTHER" id="PTHR46680:SF3">
    <property type="entry name" value="NF-KAPPA-B INHIBITOR CACTUS"/>
    <property type="match status" value="1"/>
</dbReference>
<dbReference type="GO" id="GO:0071356">
    <property type="term" value="P:cellular response to tumor necrosis factor"/>
    <property type="evidence" value="ECO:0007669"/>
    <property type="project" value="TreeGrafter"/>
</dbReference>
<organism evidence="5 6">
    <name type="scientific">Elaeophora elaphi</name>
    <dbReference type="NCBI Taxonomy" id="1147741"/>
    <lineage>
        <taxon>Eukaryota</taxon>
        <taxon>Metazoa</taxon>
        <taxon>Ecdysozoa</taxon>
        <taxon>Nematoda</taxon>
        <taxon>Chromadorea</taxon>
        <taxon>Rhabditida</taxon>
        <taxon>Spirurina</taxon>
        <taxon>Spiruromorpha</taxon>
        <taxon>Filarioidea</taxon>
        <taxon>Onchocercidae</taxon>
        <taxon>Elaeophora</taxon>
    </lineage>
</organism>
<dbReference type="Proteomes" id="UP000050640">
    <property type="component" value="Unplaced"/>
</dbReference>
<proteinExistence type="predicted"/>
<feature type="repeat" description="ANK" evidence="3">
    <location>
        <begin position="209"/>
        <end position="241"/>
    </location>
</feature>
<dbReference type="InterPro" id="IPR051070">
    <property type="entry name" value="NF-kappa-B_inhibitor"/>
</dbReference>
<evidence type="ECO:0000256" key="2">
    <source>
        <dbReference type="ARBA" id="ARBA00023043"/>
    </source>
</evidence>
<name>A0A0R3S6L9_9BILA</name>